<evidence type="ECO:0000313" key="5">
    <source>
        <dbReference type="EMBL" id="KIW05067.1"/>
    </source>
</evidence>
<dbReference type="OrthoDB" id="10257697at2759"/>
<name>A0A0D1YWL6_9PEZI</name>
<evidence type="ECO:0000256" key="3">
    <source>
        <dbReference type="SAM" id="Phobius"/>
    </source>
</evidence>
<dbReference type="FunFam" id="3.10.120.10:FF:000018">
    <property type="entry name" value="Heme/steroid binding domain protein, putative"/>
    <property type="match status" value="1"/>
</dbReference>
<reference evidence="5 6" key="1">
    <citation type="submission" date="2015-01" db="EMBL/GenBank/DDBJ databases">
        <title>The Genome Sequence of Ochroconis gallopava CBS43764.</title>
        <authorList>
            <consortium name="The Broad Institute Genomics Platform"/>
            <person name="Cuomo C."/>
            <person name="de Hoog S."/>
            <person name="Gorbushina A."/>
            <person name="Stielow B."/>
            <person name="Teixiera M."/>
            <person name="Abouelleil A."/>
            <person name="Chapman S.B."/>
            <person name="Priest M."/>
            <person name="Young S.K."/>
            <person name="Wortman J."/>
            <person name="Nusbaum C."/>
            <person name="Birren B."/>
        </authorList>
    </citation>
    <scope>NUCLEOTIDE SEQUENCE [LARGE SCALE GENOMIC DNA]</scope>
    <source>
        <strain evidence="5 6">CBS 43764</strain>
    </source>
</reference>
<gene>
    <name evidence="5" type="ORF">PV09_04221</name>
</gene>
<organism evidence="5 6">
    <name type="scientific">Verruconis gallopava</name>
    <dbReference type="NCBI Taxonomy" id="253628"/>
    <lineage>
        <taxon>Eukaryota</taxon>
        <taxon>Fungi</taxon>
        <taxon>Dikarya</taxon>
        <taxon>Ascomycota</taxon>
        <taxon>Pezizomycotina</taxon>
        <taxon>Dothideomycetes</taxon>
        <taxon>Pleosporomycetidae</taxon>
        <taxon>Venturiales</taxon>
        <taxon>Sympoventuriaceae</taxon>
        <taxon>Verruconis</taxon>
    </lineage>
</organism>
<feature type="domain" description="Cytochrome b5 heme-binding" evidence="4">
    <location>
        <begin position="108"/>
        <end position="194"/>
    </location>
</feature>
<dbReference type="InterPro" id="IPR050577">
    <property type="entry name" value="MAPR/NEUFC/NENF-like"/>
</dbReference>
<evidence type="ECO:0000256" key="2">
    <source>
        <dbReference type="SAM" id="MobiDB-lite"/>
    </source>
</evidence>
<proteinExistence type="inferred from homology"/>
<feature type="transmembrane region" description="Helical" evidence="3">
    <location>
        <begin position="61"/>
        <end position="80"/>
    </location>
</feature>
<dbReference type="InterPro" id="IPR036400">
    <property type="entry name" value="Cyt_B5-like_heme/steroid_sf"/>
</dbReference>
<comment type="similarity">
    <text evidence="1">Belongs to the cytochrome b5 family. MAPR subfamily.</text>
</comment>
<dbReference type="GO" id="GO:0012505">
    <property type="term" value="C:endomembrane system"/>
    <property type="evidence" value="ECO:0007669"/>
    <property type="project" value="TreeGrafter"/>
</dbReference>
<keyword evidence="6" id="KW-1185">Reference proteome</keyword>
<dbReference type="Pfam" id="PF00173">
    <property type="entry name" value="Cyt-b5"/>
    <property type="match status" value="1"/>
</dbReference>
<dbReference type="Gene3D" id="3.10.120.10">
    <property type="entry name" value="Cytochrome b5-like heme/steroid binding domain"/>
    <property type="match status" value="1"/>
</dbReference>
<dbReference type="PANTHER" id="PTHR10281:SF76">
    <property type="entry name" value="CALCUTTA CUP-RELATED"/>
    <property type="match status" value="1"/>
</dbReference>
<dbReference type="SUPFAM" id="SSF55856">
    <property type="entry name" value="Cytochrome b5-like heme/steroid binding domain"/>
    <property type="match status" value="1"/>
</dbReference>
<dbReference type="InterPro" id="IPR001199">
    <property type="entry name" value="Cyt_B5-like_heme/steroid-bd"/>
</dbReference>
<dbReference type="GeneID" id="27312194"/>
<dbReference type="VEuPathDB" id="FungiDB:PV09_04221"/>
<dbReference type="InParanoid" id="A0A0D1YWL6"/>
<evidence type="ECO:0000259" key="4">
    <source>
        <dbReference type="SMART" id="SM01117"/>
    </source>
</evidence>
<protein>
    <recommendedName>
        <fullName evidence="4">Cytochrome b5 heme-binding domain-containing protein</fullName>
    </recommendedName>
</protein>
<feature type="region of interest" description="Disordered" evidence="2">
    <location>
        <begin position="256"/>
        <end position="282"/>
    </location>
</feature>
<dbReference type="SMART" id="SM01117">
    <property type="entry name" value="Cyt-b5"/>
    <property type="match status" value="1"/>
</dbReference>
<dbReference type="PANTHER" id="PTHR10281">
    <property type="entry name" value="MEMBRANE-ASSOCIATED PROGESTERONE RECEPTOR COMPONENT-RELATED"/>
    <property type="match status" value="1"/>
</dbReference>
<accession>A0A0D1YWL6</accession>
<evidence type="ECO:0000256" key="1">
    <source>
        <dbReference type="ARBA" id="ARBA00038357"/>
    </source>
</evidence>
<evidence type="ECO:0000313" key="6">
    <source>
        <dbReference type="Proteomes" id="UP000053259"/>
    </source>
</evidence>
<dbReference type="HOGENOM" id="CLU_070889_0_0_1"/>
<feature type="compositionally biased region" description="Basic and acidic residues" evidence="2">
    <location>
        <begin position="1"/>
        <end position="15"/>
    </location>
</feature>
<feature type="compositionally biased region" description="Low complexity" evidence="2">
    <location>
        <begin position="18"/>
        <end position="47"/>
    </location>
</feature>
<dbReference type="AlphaFoldDB" id="A0A0D1YWL6"/>
<sequence>MSAKQQHKEEGELRKRGAAAAAAAAAGGPSTKATPANSGSSAASAAADEQDGNGRMSVAEIGRIVVAGLLLVMALSWLITGESLVWNWRKLPTLLGSAKLYFKGPILLTDEELALYNGTDPSLPIYVGLNGSIYDVSAAPSTYGPGGGYSFFSGKDATRAFLTGCFQEDLTPDIRGVEEMFIPLDDPDEEAELTKAEKKIRRERDVRRAKKQIQGTIAHWASVFSGKTGRPYFYVGEIKREPGWLDKLPKRELCALAQQGRPKRGDVDKPPEYKRGTARPGT</sequence>
<dbReference type="GO" id="GO:0016020">
    <property type="term" value="C:membrane"/>
    <property type="evidence" value="ECO:0007669"/>
    <property type="project" value="TreeGrafter"/>
</dbReference>
<dbReference type="RefSeq" id="XP_016214936.1">
    <property type="nucleotide sequence ID" value="XM_016357532.1"/>
</dbReference>
<keyword evidence="3" id="KW-0472">Membrane</keyword>
<feature type="compositionally biased region" description="Basic and acidic residues" evidence="2">
    <location>
        <begin position="263"/>
        <end position="275"/>
    </location>
</feature>
<dbReference type="Proteomes" id="UP000053259">
    <property type="component" value="Unassembled WGS sequence"/>
</dbReference>
<dbReference type="EMBL" id="KN847539">
    <property type="protein sequence ID" value="KIW05067.1"/>
    <property type="molecule type" value="Genomic_DNA"/>
</dbReference>
<keyword evidence="3" id="KW-0812">Transmembrane</keyword>
<feature type="region of interest" description="Disordered" evidence="2">
    <location>
        <begin position="1"/>
        <end position="49"/>
    </location>
</feature>
<keyword evidence="3" id="KW-1133">Transmembrane helix</keyword>